<evidence type="ECO:0000259" key="6">
    <source>
        <dbReference type="PROSITE" id="PS50043"/>
    </source>
</evidence>
<dbReference type="InterPro" id="IPR011006">
    <property type="entry name" value="CheY-like_superfamily"/>
</dbReference>
<feature type="domain" description="Response regulatory" evidence="7">
    <location>
        <begin position="2"/>
        <end position="123"/>
    </location>
</feature>
<dbReference type="GO" id="GO:0003677">
    <property type="term" value="F:DNA binding"/>
    <property type="evidence" value="ECO:0007669"/>
    <property type="project" value="UniProtKB-KW"/>
</dbReference>
<comment type="caution">
    <text evidence="8">The sequence shown here is derived from an EMBL/GenBank/DDBJ whole genome shotgun (WGS) entry which is preliminary data.</text>
</comment>
<feature type="domain" description="HTH luxR-type" evidence="6">
    <location>
        <begin position="153"/>
        <end position="218"/>
    </location>
</feature>
<dbReference type="Pfam" id="PF00072">
    <property type="entry name" value="Response_reg"/>
    <property type="match status" value="1"/>
</dbReference>
<evidence type="ECO:0000313" key="9">
    <source>
        <dbReference type="Proteomes" id="UP000273977"/>
    </source>
</evidence>
<dbReference type="InterPro" id="IPR039420">
    <property type="entry name" value="WalR-like"/>
</dbReference>
<dbReference type="Pfam" id="PF00196">
    <property type="entry name" value="GerE"/>
    <property type="match status" value="1"/>
</dbReference>
<dbReference type="SUPFAM" id="SSF52172">
    <property type="entry name" value="CheY-like"/>
    <property type="match status" value="1"/>
</dbReference>
<keyword evidence="9" id="KW-1185">Reference proteome</keyword>
<organism evidence="8 9">
    <name type="scientific">Aerococcus agrisoli</name>
    <dbReference type="NCBI Taxonomy" id="2487350"/>
    <lineage>
        <taxon>Bacteria</taxon>
        <taxon>Bacillati</taxon>
        <taxon>Bacillota</taxon>
        <taxon>Bacilli</taxon>
        <taxon>Lactobacillales</taxon>
        <taxon>Aerococcaceae</taxon>
        <taxon>Aerococcus</taxon>
    </lineage>
</organism>
<dbReference type="PANTHER" id="PTHR43214:SF43">
    <property type="entry name" value="TWO-COMPONENT RESPONSE REGULATOR"/>
    <property type="match status" value="1"/>
</dbReference>
<evidence type="ECO:0000256" key="1">
    <source>
        <dbReference type="ARBA" id="ARBA00022553"/>
    </source>
</evidence>
<gene>
    <name evidence="8" type="ORF">EF384_07320</name>
</gene>
<dbReference type="InterPro" id="IPR016032">
    <property type="entry name" value="Sig_transdc_resp-reg_C-effctor"/>
</dbReference>
<keyword evidence="2" id="KW-0805">Transcription regulation</keyword>
<dbReference type="SMART" id="SM00421">
    <property type="entry name" value="HTH_LUXR"/>
    <property type="match status" value="1"/>
</dbReference>
<dbReference type="CDD" id="cd17535">
    <property type="entry name" value="REC_NarL-like"/>
    <property type="match status" value="1"/>
</dbReference>
<sequence length="223" mass="25411">MKVLLVDDDALVTSGIAIILKAKAKHLGLVIEIVGIGRDGREAIQLYETHEPDVVLMDIRMPHMLGIEAGKIIQAKYPDARIIYLTTFLEDEYIIEALRSGAKGYLLKTDYESLLPAIEAVEQGHRVFGNEIIEKIPAYLDMMGQTSIEASKREPIDPRLSERDHELIYWVAQGLNNKEIANMMHFSEGTIRNYLSDILVKLGVRDRTQLAIYYFKHVDRNRM</sequence>
<dbReference type="PANTHER" id="PTHR43214">
    <property type="entry name" value="TWO-COMPONENT RESPONSE REGULATOR"/>
    <property type="match status" value="1"/>
</dbReference>
<dbReference type="RefSeq" id="WP_123780729.1">
    <property type="nucleotide sequence ID" value="NZ_RKMG01000024.1"/>
</dbReference>
<evidence type="ECO:0000256" key="3">
    <source>
        <dbReference type="ARBA" id="ARBA00023125"/>
    </source>
</evidence>
<name>A0A3N4G8P2_9LACT</name>
<dbReference type="OrthoDB" id="9780153at2"/>
<dbReference type="InterPro" id="IPR001789">
    <property type="entry name" value="Sig_transdc_resp-reg_receiver"/>
</dbReference>
<dbReference type="GO" id="GO:0006355">
    <property type="term" value="P:regulation of DNA-templated transcription"/>
    <property type="evidence" value="ECO:0007669"/>
    <property type="project" value="InterPro"/>
</dbReference>
<dbReference type="AlphaFoldDB" id="A0A3N4G8P2"/>
<keyword evidence="1 5" id="KW-0597">Phosphoprotein</keyword>
<dbReference type="InterPro" id="IPR000792">
    <property type="entry name" value="Tscrpt_reg_LuxR_C"/>
</dbReference>
<dbReference type="PRINTS" id="PR00038">
    <property type="entry name" value="HTHLUXR"/>
</dbReference>
<keyword evidence="4" id="KW-0804">Transcription</keyword>
<protein>
    <submittedName>
        <fullName evidence="8">DNA-binding response regulator</fullName>
    </submittedName>
</protein>
<dbReference type="SMART" id="SM00448">
    <property type="entry name" value="REC"/>
    <property type="match status" value="1"/>
</dbReference>
<dbReference type="SUPFAM" id="SSF46894">
    <property type="entry name" value="C-terminal effector domain of the bipartite response regulators"/>
    <property type="match status" value="1"/>
</dbReference>
<dbReference type="Gene3D" id="3.40.50.2300">
    <property type="match status" value="1"/>
</dbReference>
<dbReference type="Proteomes" id="UP000273977">
    <property type="component" value="Unassembled WGS sequence"/>
</dbReference>
<keyword evidence="3 8" id="KW-0238">DNA-binding</keyword>
<dbReference type="InterPro" id="IPR058245">
    <property type="entry name" value="NreC/VraR/RcsB-like_REC"/>
</dbReference>
<dbReference type="EMBL" id="RKMG01000024">
    <property type="protein sequence ID" value="RPA58448.1"/>
    <property type="molecule type" value="Genomic_DNA"/>
</dbReference>
<proteinExistence type="predicted"/>
<evidence type="ECO:0000313" key="8">
    <source>
        <dbReference type="EMBL" id="RPA58448.1"/>
    </source>
</evidence>
<dbReference type="CDD" id="cd06170">
    <property type="entry name" value="LuxR_C_like"/>
    <property type="match status" value="1"/>
</dbReference>
<evidence type="ECO:0000259" key="7">
    <source>
        <dbReference type="PROSITE" id="PS50110"/>
    </source>
</evidence>
<accession>A0A3N4G8P2</accession>
<evidence type="ECO:0000256" key="5">
    <source>
        <dbReference type="PROSITE-ProRule" id="PRU00169"/>
    </source>
</evidence>
<evidence type="ECO:0000256" key="2">
    <source>
        <dbReference type="ARBA" id="ARBA00023015"/>
    </source>
</evidence>
<dbReference type="GO" id="GO:0000160">
    <property type="term" value="P:phosphorelay signal transduction system"/>
    <property type="evidence" value="ECO:0007669"/>
    <property type="project" value="InterPro"/>
</dbReference>
<evidence type="ECO:0000256" key="4">
    <source>
        <dbReference type="ARBA" id="ARBA00023163"/>
    </source>
</evidence>
<reference evidence="8 9" key="1">
    <citation type="submission" date="2018-11" db="EMBL/GenBank/DDBJ databases">
        <title>Aerococcus sp. SJQ22, whole genome shotgun sequence.</title>
        <authorList>
            <person name="Sun L."/>
            <person name="Gao X."/>
            <person name="Chen W."/>
            <person name="Huang K."/>
        </authorList>
    </citation>
    <scope>NUCLEOTIDE SEQUENCE [LARGE SCALE GENOMIC DNA]</scope>
    <source>
        <strain evidence="8 9">SJQ22</strain>
    </source>
</reference>
<dbReference type="PROSITE" id="PS50110">
    <property type="entry name" value="RESPONSE_REGULATORY"/>
    <property type="match status" value="1"/>
</dbReference>
<feature type="modified residue" description="4-aspartylphosphate" evidence="5">
    <location>
        <position position="58"/>
    </location>
</feature>
<dbReference type="PROSITE" id="PS50043">
    <property type="entry name" value="HTH_LUXR_2"/>
    <property type="match status" value="1"/>
</dbReference>